<dbReference type="InterPro" id="IPR036390">
    <property type="entry name" value="WH_DNA-bd_sf"/>
</dbReference>
<dbReference type="Gene3D" id="1.10.10.10">
    <property type="entry name" value="Winged helix-like DNA-binding domain superfamily/Winged helix DNA-binding domain"/>
    <property type="match status" value="1"/>
</dbReference>
<dbReference type="RefSeq" id="WP_010074237.1">
    <property type="nucleotide sequence ID" value="NC_014393.1"/>
</dbReference>
<name>D9SN92_CLOC7</name>
<dbReference type="InterPro" id="IPR005149">
    <property type="entry name" value="Tscrpt_reg_PadR_N"/>
</dbReference>
<dbReference type="SUPFAM" id="SSF46785">
    <property type="entry name" value="Winged helix' DNA-binding domain"/>
    <property type="match status" value="1"/>
</dbReference>
<organism evidence="2 3">
    <name type="scientific">Clostridium cellulovorans (strain ATCC 35296 / DSM 3052 / OCM 3 / 743B)</name>
    <dbReference type="NCBI Taxonomy" id="573061"/>
    <lineage>
        <taxon>Bacteria</taxon>
        <taxon>Bacillati</taxon>
        <taxon>Bacillota</taxon>
        <taxon>Clostridia</taxon>
        <taxon>Eubacteriales</taxon>
        <taxon>Clostridiaceae</taxon>
        <taxon>Clostridium</taxon>
    </lineage>
</organism>
<evidence type="ECO:0000313" key="2">
    <source>
        <dbReference type="EMBL" id="ADL53884.1"/>
    </source>
</evidence>
<reference evidence="2 3" key="1">
    <citation type="submission" date="2010-08" db="EMBL/GenBank/DDBJ databases">
        <title>Complete sequence of Clostridium cellulovorans 743B.</title>
        <authorList>
            <consortium name="US DOE Joint Genome Institute"/>
            <person name="Lucas S."/>
            <person name="Copeland A."/>
            <person name="Lapidus A."/>
            <person name="Cheng J.-F."/>
            <person name="Bruce D."/>
            <person name="Goodwin L."/>
            <person name="Pitluck S."/>
            <person name="Chertkov O."/>
            <person name="Detter J.C."/>
            <person name="Han C."/>
            <person name="Tapia R."/>
            <person name="Land M."/>
            <person name="Hauser L."/>
            <person name="Chang Y.-J."/>
            <person name="Jeffries C."/>
            <person name="Kyrpides N."/>
            <person name="Ivanova N."/>
            <person name="Mikhailova N."/>
            <person name="Hemme C.L."/>
            <person name="Woyke T."/>
        </authorList>
    </citation>
    <scope>NUCLEOTIDE SEQUENCE [LARGE SCALE GENOMIC DNA]</scope>
    <source>
        <strain evidence="3">ATCC 35296 / DSM 3052 / OCM 3 / 743B</strain>
    </source>
</reference>
<dbReference type="OrthoDB" id="9814826at2"/>
<dbReference type="InterPro" id="IPR036388">
    <property type="entry name" value="WH-like_DNA-bd_sf"/>
</dbReference>
<dbReference type="InterPro" id="IPR052509">
    <property type="entry name" value="Metal_resp_DNA-bind_regulator"/>
</dbReference>
<proteinExistence type="predicted"/>
<keyword evidence="3" id="KW-1185">Reference proteome</keyword>
<sequence length="105" mass="11865">MNESYGALTESVFYILISLFERSYGYGIMKNVEKISKGRVVLGAGTLYGAIKTLINKGWIAELDQGEVDRRKEYIITELGKEVIKKELERLMELLENGNMVLSGK</sequence>
<dbReference type="STRING" id="573061.Clocel_4223"/>
<gene>
    <name evidence="2" type="ordered locus">Clocel_4223</name>
</gene>
<dbReference type="Pfam" id="PF03551">
    <property type="entry name" value="PadR"/>
    <property type="match status" value="1"/>
</dbReference>
<dbReference type="HOGENOM" id="CLU_063440_4_1_9"/>
<dbReference type="eggNOG" id="COG1695">
    <property type="taxonomic scope" value="Bacteria"/>
</dbReference>
<feature type="domain" description="Transcription regulator PadR N-terminal" evidence="1">
    <location>
        <begin position="21"/>
        <end position="85"/>
    </location>
</feature>
<dbReference type="AlphaFoldDB" id="D9SN92"/>
<dbReference type="KEGG" id="ccb:Clocel_4223"/>
<accession>D9SN92</accession>
<dbReference type="PANTHER" id="PTHR33169">
    <property type="entry name" value="PADR-FAMILY TRANSCRIPTIONAL REGULATOR"/>
    <property type="match status" value="1"/>
</dbReference>
<protein>
    <submittedName>
        <fullName evidence="2">Transcriptional regulator PadR family protein</fullName>
    </submittedName>
</protein>
<evidence type="ECO:0000259" key="1">
    <source>
        <dbReference type="Pfam" id="PF03551"/>
    </source>
</evidence>
<evidence type="ECO:0000313" key="3">
    <source>
        <dbReference type="Proteomes" id="UP000002730"/>
    </source>
</evidence>
<dbReference type="Proteomes" id="UP000002730">
    <property type="component" value="Chromosome"/>
</dbReference>
<dbReference type="EMBL" id="CP002160">
    <property type="protein sequence ID" value="ADL53884.1"/>
    <property type="molecule type" value="Genomic_DNA"/>
</dbReference>
<dbReference type="PANTHER" id="PTHR33169:SF13">
    <property type="entry name" value="PADR-FAMILY TRANSCRIPTIONAL REGULATOR"/>
    <property type="match status" value="1"/>
</dbReference>